<dbReference type="CDD" id="cd14943">
    <property type="entry name" value="TRAPPC5_Trs31"/>
    <property type="match status" value="1"/>
</dbReference>
<dbReference type="Pfam" id="PF04051">
    <property type="entry name" value="TRAPP"/>
    <property type="match status" value="1"/>
</dbReference>
<evidence type="ECO:0000256" key="3">
    <source>
        <dbReference type="ARBA" id="ARBA00022448"/>
    </source>
</evidence>
<keyword evidence="6 7" id="KW-0333">Golgi apparatus</keyword>
<name>A0A8H4R4W0_9AGAR</name>
<dbReference type="AlphaFoldDB" id="A0A8H4R4W0"/>
<evidence type="ECO:0000256" key="4">
    <source>
        <dbReference type="ARBA" id="ARBA00022824"/>
    </source>
</evidence>
<comment type="similarity">
    <text evidence="2 7">Belongs to the TRAPP small subunits family. BET3 subfamily.</text>
</comment>
<dbReference type="GO" id="GO:0006888">
    <property type="term" value="P:endoplasmic reticulum to Golgi vesicle-mediated transport"/>
    <property type="evidence" value="ECO:0007669"/>
    <property type="project" value="TreeGrafter"/>
</dbReference>
<proteinExistence type="inferred from homology"/>
<dbReference type="SUPFAM" id="SSF111126">
    <property type="entry name" value="Ligand-binding domain in the NO signalling and Golgi transport"/>
    <property type="match status" value="1"/>
</dbReference>
<gene>
    <name evidence="9" type="ORF">D9613_002020</name>
</gene>
<dbReference type="Proteomes" id="UP000521872">
    <property type="component" value="Unassembled WGS sequence"/>
</dbReference>
<dbReference type="InterPro" id="IPR007194">
    <property type="entry name" value="TRAPP_component"/>
</dbReference>
<organism evidence="9 10">
    <name type="scientific">Agrocybe pediades</name>
    <dbReference type="NCBI Taxonomy" id="84607"/>
    <lineage>
        <taxon>Eukaryota</taxon>
        <taxon>Fungi</taxon>
        <taxon>Dikarya</taxon>
        <taxon>Basidiomycota</taxon>
        <taxon>Agaricomycotina</taxon>
        <taxon>Agaricomycetes</taxon>
        <taxon>Agaricomycetidae</taxon>
        <taxon>Agaricales</taxon>
        <taxon>Agaricineae</taxon>
        <taxon>Strophariaceae</taxon>
        <taxon>Agrocybe</taxon>
    </lineage>
</organism>
<dbReference type="PIRSF" id="PIRSF017479">
    <property type="entry name" value="TRAPP_I_complex_Trs31"/>
    <property type="match status" value="1"/>
</dbReference>
<dbReference type="Gene3D" id="3.30.1380.20">
    <property type="entry name" value="Trafficking protein particle complex subunit 3"/>
    <property type="match status" value="1"/>
</dbReference>
<keyword evidence="3 7" id="KW-0813">Transport</keyword>
<comment type="subunit">
    <text evidence="7">Part of the multisubunit TRAPP (transport protein particle) complex.</text>
</comment>
<evidence type="ECO:0000256" key="8">
    <source>
        <dbReference type="SAM" id="MobiDB-lite"/>
    </source>
</evidence>
<feature type="compositionally biased region" description="Low complexity" evidence="8">
    <location>
        <begin position="11"/>
        <end position="21"/>
    </location>
</feature>
<dbReference type="GO" id="GO:1990071">
    <property type="term" value="C:TRAPPII protein complex"/>
    <property type="evidence" value="ECO:0007669"/>
    <property type="project" value="TreeGrafter"/>
</dbReference>
<keyword evidence="4 7" id="KW-0256">Endoplasmic reticulum</keyword>
<dbReference type="GO" id="GO:1990070">
    <property type="term" value="C:TRAPPI protein complex"/>
    <property type="evidence" value="ECO:0007669"/>
    <property type="project" value="TreeGrafter"/>
</dbReference>
<dbReference type="GO" id="GO:0005783">
    <property type="term" value="C:endoplasmic reticulum"/>
    <property type="evidence" value="ECO:0007669"/>
    <property type="project" value="UniProtKB-SubCell"/>
</dbReference>
<dbReference type="EMBL" id="JAACJL010000001">
    <property type="protein sequence ID" value="KAF4623282.1"/>
    <property type="molecule type" value="Genomic_DNA"/>
</dbReference>
<dbReference type="PANTHER" id="PTHR20902">
    <property type="entry name" value="41-2 PROTEIN ANTIGEN-RELATED"/>
    <property type="match status" value="1"/>
</dbReference>
<dbReference type="FunFam" id="3.30.1380.20:FF:000002">
    <property type="entry name" value="Trafficking protein particle complex subunit"/>
    <property type="match status" value="1"/>
</dbReference>
<evidence type="ECO:0000256" key="7">
    <source>
        <dbReference type="PIRNR" id="PIRNR017479"/>
    </source>
</evidence>
<dbReference type="InterPro" id="IPR016696">
    <property type="entry name" value="TRAPP-I_su5"/>
</dbReference>
<accession>A0A8H4R4W0</accession>
<keyword evidence="5 7" id="KW-0931">ER-Golgi transport</keyword>
<dbReference type="PANTHER" id="PTHR20902:SF0">
    <property type="entry name" value="TRAFFICKING PROTEIN PARTICLE COMPLEX SUBUNIT 5"/>
    <property type="match status" value="1"/>
</dbReference>
<evidence type="ECO:0000256" key="6">
    <source>
        <dbReference type="ARBA" id="ARBA00023034"/>
    </source>
</evidence>
<evidence type="ECO:0000256" key="2">
    <source>
        <dbReference type="ARBA" id="ARBA00006218"/>
    </source>
</evidence>
<feature type="region of interest" description="Disordered" evidence="8">
    <location>
        <begin position="1"/>
        <end position="55"/>
    </location>
</feature>
<protein>
    <recommendedName>
        <fullName evidence="7">Trafficking protein particle complex subunit</fullName>
    </recommendedName>
</protein>
<dbReference type="InterPro" id="IPR024096">
    <property type="entry name" value="NO_sig/Golgi_transp_ligand-bd"/>
</dbReference>
<reference evidence="9 10" key="1">
    <citation type="submission" date="2019-12" db="EMBL/GenBank/DDBJ databases">
        <authorList>
            <person name="Floudas D."/>
            <person name="Bentzer J."/>
            <person name="Ahren D."/>
            <person name="Johansson T."/>
            <person name="Persson P."/>
            <person name="Tunlid A."/>
        </authorList>
    </citation>
    <scope>NUCLEOTIDE SEQUENCE [LARGE SCALE GENOMIC DNA]</scope>
    <source>
        <strain evidence="9 10">CBS 102.39</strain>
    </source>
</reference>
<dbReference type="OrthoDB" id="10254842at2759"/>
<evidence type="ECO:0000313" key="10">
    <source>
        <dbReference type="Proteomes" id="UP000521872"/>
    </source>
</evidence>
<evidence type="ECO:0000256" key="1">
    <source>
        <dbReference type="ARBA" id="ARBA00004240"/>
    </source>
</evidence>
<comment type="subcellular location">
    <subcellularLocation>
        <location evidence="1">Endoplasmic reticulum</location>
    </subcellularLocation>
    <subcellularLocation>
        <location evidence="7">Golgi apparatus</location>
        <location evidence="7">cis-Golgi network</location>
    </subcellularLocation>
</comment>
<feature type="compositionally biased region" description="Polar residues" evidence="8">
    <location>
        <begin position="25"/>
        <end position="46"/>
    </location>
</feature>
<evidence type="ECO:0000313" key="9">
    <source>
        <dbReference type="EMBL" id="KAF4623282.1"/>
    </source>
</evidence>
<comment type="caution">
    <text evidence="9">The sequence shown here is derived from an EMBL/GenBank/DDBJ whole genome shotgun (WGS) entry which is preliminary data.</text>
</comment>
<keyword evidence="10" id="KW-1185">Reference proteome</keyword>
<sequence length="241" mass="26816">MAYAQPHPRLSVVSNSSQSSVDHLSPTTTSTRFSLPSVPSTHTAVSTKPGLNRPNIYDRNLNKTRGSEVSGAAFAFLFSEVVQYTQKRVSGINDLERQLNTLGYRIGTRVLELMVWRAEGSSKAPKREIKLLSVLMMIHTQVWRAVWGKAADAIERSVENPDEYMIIDNDPPIERHISVPRDMSQLSCSSFTAGIVEAVLDGLAFPARVTAHNTPNAQFPNRTTILIKLEPSVMEREELLK</sequence>
<dbReference type="GO" id="GO:1990072">
    <property type="term" value="C:TRAPPIII protein complex"/>
    <property type="evidence" value="ECO:0007669"/>
    <property type="project" value="TreeGrafter"/>
</dbReference>
<evidence type="ECO:0000256" key="5">
    <source>
        <dbReference type="ARBA" id="ARBA00022892"/>
    </source>
</evidence>